<dbReference type="GO" id="GO:0046856">
    <property type="term" value="P:phosphatidylinositol dephosphorylation"/>
    <property type="evidence" value="ECO:0007669"/>
    <property type="project" value="InterPro"/>
</dbReference>
<gene>
    <name evidence="3" type="ORF">LANO_0A04434G</name>
</gene>
<keyword evidence="1" id="KW-1133">Transmembrane helix</keyword>
<feature type="transmembrane region" description="Helical" evidence="1">
    <location>
        <begin position="351"/>
        <end position="372"/>
    </location>
</feature>
<keyword evidence="1" id="KW-0812">Transmembrane</keyword>
<feature type="domain" description="Inositol polyphosphate-related phosphatase" evidence="2">
    <location>
        <begin position="3"/>
        <end position="315"/>
    </location>
</feature>
<keyword evidence="4" id="KW-1185">Reference proteome</keyword>
<accession>A0A1G4IQD4</accession>
<reference evidence="4" key="1">
    <citation type="submission" date="2016-03" db="EMBL/GenBank/DDBJ databases">
        <authorList>
            <person name="Devillers Hugo."/>
        </authorList>
    </citation>
    <scope>NUCLEOTIDE SEQUENCE [LARGE SCALE GENOMIC DNA]</scope>
</reference>
<evidence type="ECO:0000313" key="4">
    <source>
        <dbReference type="Proteomes" id="UP000189911"/>
    </source>
</evidence>
<keyword evidence="1" id="KW-0472">Membrane</keyword>
<sequence length="373" mass="41286">MRSEYSLLISTFNCGKCLPLTEPSQLEKIASILVSPDFVHDIYVLGFQELVAIWQGSFPDIVETQLLTLSYAILKRINALDVSREFKLVALNSVGAIGLLVYVDTKFITTNILKASARCGLLFSSLKGATAVKLTLQAPDSENFSSFVFVTAHLAANEGEEHLLRRENDYHAVTNALEQELGPFAANHVFICGDLNFRSGRWATGETDFSNTDYLREAVRQHDELSTSKGSGRIFKNFQEAPISFAPTYKFQLTTPKESYNPSRIPSWCDRVLFQNGPVKPKILSYTSCKRSSALQFTDHLPVVLQVIVPYADFDSSVSSLIVKQASTQGSRTIGRLVDLIIGYSGRATDLYGTQLVVAGILLALWVIYLTCT</sequence>
<dbReference type="Proteomes" id="UP000189911">
    <property type="component" value="Chromosome A"/>
</dbReference>
<evidence type="ECO:0000259" key="2">
    <source>
        <dbReference type="SMART" id="SM00128"/>
    </source>
</evidence>
<name>A0A1G4IQD4_9SACH</name>
<dbReference type="SUPFAM" id="SSF56219">
    <property type="entry name" value="DNase I-like"/>
    <property type="match status" value="1"/>
</dbReference>
<dbReference type="InterPro" id="IPR036691">
    <property type="entry name" value="Endo/exonu/phosph_ase_sf"/>
</dbReference>
<evidence type="ECO:0000256" key="1">
    <source>
        <dbReference type="SAM" id="Phobius"/>
    </source>
</evidence>
<dbReference type="GO" id="GO:0004439">
    <property type="term" value="F:phosphatidylinositol-4,5-bisphosphate 5-phosphatase activity"/>
    <property type="evidence" value="ECO:0007669"/>
    <property type="project" value="TreeGrafter"/>
</dbReference>
<dbReference type="InterPro" id="IPR000300">
    <property type="entry name" value="IPPc"/>
</dbReference>
<protein>
    <submittedName>
        <fullName evidence="3">LANO_0A04434g1_1</fullName>
    </submittedName>
</protein>
<dbReference type="SMART" id="SM00128">
    <property type="entry name" value="IPPc"/>
    <property type="match status" value="1"/>
</dbReference>
<dbReference type="PANTHER" id="PTHR11200:SF275">
    <property type="entry name" value="LD06095P"/>
    <property type="match status" value="1"/>
</dbReference>
<dbReference type="OrthoDB" id="62798at2759"/>
<dbReference type="InterPro" id="IPR046985">
    <property type="entry name" value="IP5"/>
</dbReference>
<dbReference type="Pfam" id="PF22669">
    <property type="entry name" value="Exo_endo_phos2"/>
    <property type="match status" value="1"/>
</dbReference>
<evidence type="ECO:0000313" key="3">
    <source>
        <dbReference type="EMBL" id="SCU78909.1"/>
    </source>
</evidence>
<organism evidence="3 4">
    <name type="scientific">Lachancea nothofagi CBS 11611</name>
    <dbReference type="NCBI Taxonomy" id="1266666"/>
    <lineage>
        <taxon>Eukaryota</taxon>
        <taxon>Fungi</taxon>
        <taxon>Dikarya</taxon>
        <taxon>Ascomycota</taxon>
        <taxon>Saccharomycotina</taxon>
        <taxon>Saccharomycetes</taxon>
        <taxon>Saccharomycetales</taxon>
        <taxon>Saccharomycetaceae</taxon>
        <taxon>Lachancea</taxon>
    </lineage>
</organism>
<proteinExistence type="predicted"/>
<dbReference type="EMBL" id="LT598449">
    <property type="protein sequence ID" value="SCU78909.1"/>
    <property type="molecule type" value="Genomic_DNA"/>
</dbReference>
<dbReference type="Gene3D" id="3.60.10.10">
    <property type="entry name" value="Endonuclease/exonuclease/phosphatase"/>
    <property type="match status" value="1"/>
</dbReference>
<dbReference type="AlphaFoldDB" id="A0A1G4IQD4"/>
<dbReference type="PANTHER" id="PTHR11200">
    <property type="entry name" value="INOSITOL 5-PHOSPHATASE"/>
    <property type="match status" value="1"/>
</dbReference>